<comment type="catalytic activity">
    <reaction evidence="1">
        <text>D-glucosamine 6-phosphate + acetyl-CoA = N-acetyl-D-glucosamine 6-phosphate + CoA + H(+)</text>
        <dbReference type="Rhea" id="RHEA:10292"/>
        <dbReference type="ChEBI" id="CHEBI:15378"/>
        <dbReference type="ChEBI" id="CHEBI:57287"/>
        <dbReference type="ChEBI" id="CHEBI:57288"/>
        <dbReference type="ChEBI" id="CHEBI:57513"/>
        <dbReference type="ChEBI" id="CHEBI:58725"/>
        <dbReference type="EC" id="2.3.1.4"/>
    </reaction>
</comment>
<dbReference type="EMBL" id="MU007069">
    <property type="protein sequence ID" value="KAF2425516.1"/>
    <property type="molecule type" value="Genomic_DNA"/>
</dbReference>
<comment type="pathway">
    <text evidence="1">Nucleotide-sugar biosynthesis; UDP-N-acetyl-alpha-D-glucosamine biosynthesis; N-acetyl-alpha-D-glucosamine 1-phosphate from alpha-D-glucosamine 6-phosphate (route I): step 1/2.</text>
</comment>
<evidence type="ECO:0000259" key="2">
    <source>
        <dbReference type="PROSITE" id="PS51186"/>
    </source>
</evidence>
<feature type="non-terminal residue" evidence="3">
    <location>
        <position position="1"/>
    </location>
</feature>
<dbReference type="PANTHER" id="PTHR13355:SF11">
    <property type="entry name" value="GLUCOSAMINE 6-PHOSPHATE N-ACETYLTRANSFERASE"/>
    <property type="match status" value="1"/>
</dbReference>
<dbReference type="PANTHER" id="PTHR13355">
    <property type="entry name" value="GLUCOSAMINE 6-PHOSPHATE N-ACETYLTRANSFERASE"/>
    <property type="match status" value="1"/>
</dbReference>
<dbReference type="OrthoDB" id="10039976at2759"/>
<dbReference type="GO" id="GO:0004343">
    <property type="term" value="F:glucosamine 6-phosphate N-acetyltransferase activity"/>
    <property type="evidence" value="ECO:0007669"/>
    <property type="project" value="UniProtKB-UniRule"/>
</dbReference>
<dbReference type="Gene3D" id="3.40.630.30">
    <property type="match status" value="1"/>
</dbReference>
<accession>A0A9P4TVN2</accession>
<evidence type="ECO:0000313" key="3">
    <source>
        <dbReference type="EMBL" id="KAF2425516.1"/>
    </source>
</evidence>
<protein>
    <recommendedName>
        <fullName evidence="1">Glucosamine 6-phosphate N-acetyltransferase</fullName>
        <ecNumber evidence="1">2.3.1.4</ecNumber>
    </recommendedName>
</protein>
<dbReference type="Pfam" id="PF00583">
    <property type="entry name" value="Acetyltransf_1"/>
    <property type="match status" value="1"/>
</dbReference>
<keyword evidence="4" id="KW-1185">Reference proteome</keyword>
<evidence type="ECO:0000256" key="1">
    <source>
        <dbReference type="RuleBase" id="RU365086"/>
    </source>
</evidence>
<feature type="domain" description="N-acetyltransferase" evidence="2">
    <location>
        <begin position="28"/>
        <end position="182"/>
    </location>
</feature>
<dbReference type="PROSITE" id="PS51186">
    <property type="entry name" value="GNAT"/>
    <property type="match status" value="1"/>
</dbReference>
<evidence type="ECO:0000313" key="4">
    <source>
        <dbReference type="Proteomes" id="UP000800235"/>
    </source>
</evidence>
<dbReference type="AlphaFoldDB" id="A0A9P4TVN2"/>
<gene>
    <name evidence="3" type="ORF">EJ08DRAFT_594317</name>
</gene>
<dbReference type="InterPro" id="IPR016181">
    <property type="entry name" value="Acyl_CoA_acyltransferase"/>
</dbReference>
<dbReference type="GO" id="GO:0006048">
    <property type="term" value="P:UDP-N-acetylglucosamine biosynthetic process"/>
    <property type="evidence" value="ECO:0007669"/>
    <property type="project" value="UniProtKB-UniRule"/>
</dbReference>
<keyword evidence="1" id="KW-0012">Acyltransferase</keyword>
<dbReference type="SUPFAM" id="SSF55729">
    <property type="entry name" value="Acyl-CoA N-acyltransferases (Nat)"/>
    <property type="match status" value="1"/>
</dbReference>
<comment type="similarity">
    <text evidence="1">Belongs to the acetyltransferase family. GNA1 subfamily.</text>
</comment>
<keyword evidence="1" id="KW-0808">Transferase</keyword>
<name>A0A9P4TVN2_9PEZI</name>
<dbReference type="InterPro" id="IPR000182">
    <property type="entry name" value="GNAT_dom"/>
</dbReference>
<proteinExistence type="inferred from homology"/>
<sequence>TPIPDPDLPLFNPGLISEKVLADLPTGYTMRPLCRGDYNRGYMEVLRVVGRTGWVGEDIWDERVEWLRTQSGTYYILVVVNLEDKIVASGTCLLERKFIHNMGVVGHVEDLAVARDQKGKKMGLRVLEALVHIASCNGAYKTMVNCTEANEAFHAQTGFVREGSQMVLHHSARRTPAPEHWV</sequence>
<organism evidence="3 4">
    <name type="scientific">Tothia fuscella</name>
    <dbReference type="NCBI Taxonomy" id="1048955"/>
    <lineage>
        <taxon>Eukaryota</taxon>
        <taxon>Fungi</taxon>
        <taxon>Dikarya</taxon>
        <taxon>Ascomycota</taxon>
        <taxon>Pezizomycotina</taxon>
        <taxon>Dothideomycetes</taxon>
        <taxon>Pleosporomycetidae</taxon>
        <taxon>Venturiales</taxon>
        <taxon>Cylindrosympodiaceae</taxon>
        <taxon>Tothia</taxon>
    </lineage>
</organism>
<comment type="caution">
    <text evidence="3">The sequence shown here is derived from an EMBL/GenBank/DDBJ whole genome shotgun (WGS) entry which is preliminary data.</text>
</comment>
<dbReference type="EC" id="2.3.1.4" evidence="1"/>
<dbReference type="InterPro" id="IPR039143">
    <property type="entry name" value="GNPNAT1-like"/>
</dbReference>
<reference evidence="3" key="1">
    <citation type="journal article" date="2020" name="Stud. Mycol.">
        <title>101 Dothideomycetes genomes: a test case for predicting lifestyles and emergence of pathogens.</title>
        <authorList>
            <person name="Haridas S."/>
            <person name="Albert R."/>
            <person name="Binder M."/>
            <person name="Bloem J."/>
            <person name="Labutti K."/>
            <person name="Salamov A."/>
            <person name="Andreopoulos B."/>
            <person name="Baker S."/>
            <person name="Barry K."/>
            <person name="Bills G."/>
            <person name="Bluhm B."/>
            <person name="Cannon C."/>
            <person name="Castanera R."/>
            <person name="Culley D."/>
            <person name="Daum C."/>
            <person name="Ezra D."/>
            <person name="Gonzalez J."/>
            <person name="Henrissat B."/>
            <person name="Kuo A."/>
            <person name="Liang C."/>
            <person name="Lipzen A."/>
            <person name="Lutzoni F."/>
            <person name="Magnuson J."/>
            <person name="Mondo S."/>
            <person name="Nolan M."/>
            <person name="Ohm R."/>
            <person name="Pangilinan J."/>
            <person name="Park H.-J."/>
            <person name="Ramirez L."/>
            <person name="Alfaro M."/>
            <person name="Sun H."/>
            <person name="Tritt A."/>
            <person name="Yoshinaga Y."/>
            <person name="Zwiers L.-H."/>
            <person name="Turgeon B."/>
            <person name="Goodwin S."/>
            <person name="Spatafora J."/>
            <person name="Crous P."/>
            <person name="Grigoriev I."/>
        </authorList>
    </citation>
    <scope>NUCLEOTIDE SEQUENCE</scope>
    <source>
        <strain evidence="3">CBS 130266</strain>
    </source>
</reference>
<dbReference type="Proteomes" id="UP000800235">
    <property type="component" value="Unassembled WGS sequence"/>
</dbReference>